<organism evidence="2 3">
    <name type="scientific">Cereibacter changlensis JA139</name>
    <dbReference type="NCBI Taxonomy" id="1188249"/>
    <lineage>
        <taxon>Bacteria</taxon>
        <taxon>Pseudomonadati</taxon>
        <taxon>Pseudomonadota</taxon>
        <taxon>Alphaproteobacteria</taxon>
        <taxon>Rhodobacterales</taxon>
        <taxon>Paracoccaceae</taxon>
        <taxon>Cereibacter</taxon>
    </lineage>
</organism>
<reference evidence="2 3" key="1">
    <citation type="submission" date="2018-03" db="EMBL/GenBank/DDBJ databases">
        <title>Cereibacter changlensis.</title>
        <authorList>
            <person name="Meyer T.E."/>
            <person name="Miller S."/>
            <person name="Lodha T."/>
            <person name="Gandham S."/>
            <person name="Chintalapati S."/>
            <person name="Chintalapati V.R."/>
        </authorList>
    </citation>
    <scope>NUCLEOTIDE SEQUENCE [LARGE SCALE GENOMIC DNA]</scope>
    <source>
        <strain evidence="2 3">JA139</strain>
    </source>
</reference>
<gene>
    <name evidence="2" type="ORF">C5F48_05790</name>
</gene>
<sequence>MTGANILSLPLRLDHEGTRIVQEALRGLRGKALRVDAGKTTFLGALGLQVLLAAAEQWRSEGQGFAVTPCSPAFADDLLRLGAELSDLNEDQP</sequence>
<protein>
    <submittedName>
        <fullName evidence="2">Chemotaxis protein CheX</fullName>
    </submittedName>
</protein>
<dbReference type="SUPFAM" id="SSF52091">
    <property type="entry name" value="SpoIIaa-like"/>
    <property type="match status" value="1"/>
</dbReference>
<dbReference type="InterPro" id="IPR036513">
    <property type="entry name" value="STAS_dom_sf"/>
</dbReference>
<dbReference type="Gene3D" id="3.30.750.24">
    <property type="entry name" value="STAS domain"/>
    <property type="match status" value="1"/>
</dbReference>
<comment type="caution">
    <text evidence="2">The sequence shown here is derived from an EMBL/GenBank/DDBJ whole genome shotgun (WGS) entry which is preliminary data.</text>
</comment>
<evidence type="ECO:0000259" key="1">
    <source>
        <dbReference type="Pfam" id="PF13466"/>
    </source>
</evidence>
<keyword evidence="3" id="KW-1185">Reference proteome</keyword>
<accession>A0A2T4JXZ9</accession>
<evidence type="ECO:0000313" key="3">
    <source>
        <dbReference type="Proteomes" id="UP000241010"/>
    </source>
</evidence>
<proteinExistence type="predicted"/>
<dbReference type="Pfam" id="PF13466">
    <property type="entry name" value="STAS_2"/>
    <property type="match status" value="1"/>
</dbReference>
<dbReference type="InterPro" id="IPR058548">
    <property type="entry name" value="MlaB-like_STAS"/>
</dbReference>
<dbReference type="OrthoDB" id="7860738at2"/>
<dbReference type="RefSeq" id="WP_107662963.1">
    <property type="nucleotide sequence ID" value="NZ_PZKG01000016.1"/>
</dbReference>
<dbReference type="Proteomes" id="UP000241010">
    <property type="component" value="Unassembled WGS sequence"/>
</dbReference>
<dbReference type="AlphaFoldDB" id="A0A2T4JXZ9"/>
<evidence type="ECO:0000313" key="2">
    <source>
        <dbReference type="EMBL" id="PTE22746.1"/>
    </source>
</evidence>
<feature type="domain" description="MlaB-like STAS" evidence="1">
    <location>
        <begin position="7"/>
        <end position="82"/>
    </location>
</feature>
<name>A0A2T4JXZ9_9RHOB</name>
<dbReference type="EMBL" id="PZKG01000016">
    <property type="protein sequence ID" value="PTE22746.1"/>
    <property type="molecule type" value="Genomic_DNA"/>
</dbReference>